<sequence length="76" mass="9026">MQIRSQPNVLQCYEDLKRVYEAEAALLRCMQHCRHPAEMLYLEHKLQKLNTLTTAIHSMLSHLFMERKLVTVFVPK</sequence>
<dbReference type="EMBL" id="UZAH01025647">
    <property type="protein sequence ID" value="VDO67929.1"/>
    <property type="molecule type" value="Genomic_DNA"/>
</dbReference>
<dbReference type="WBParaSite" id="HPBE_0000635601-mRNA-1">
    <property type="protein sequence ID" value="HPBE_0000635601-mRNA-1"/>
    <property type="gene ID" value="HPBE_0000635601"/>
</dbReference>
<evidence type="ECO:0000313" key="2">
    <source>
        <dbReference type="Proteomes" id="UP000050761"/>
    </source>
</evidence>
<name>A0A3P7XRA8_HELPZ</name>
<dbReference type="OrthoDB" id="10475343at2759"/>
<reference evidence="3" key="2">
    <citation type="submission" date="2019-09" db="UniProtKB">
        <authorList>
            <consortium name="WormBaseParasite"/>
        </authorList>
    </citation>
    <scope>IDENTIFICATION</scope>
</reference>
<reference evidence="1 2" key="1">
    <citation type="submission" date="2018-11" db="EMBL/GenBank/DDBJ databases">
        <authorList>
            <consortium name="Pathogen Informatics"/>
        </authorList>
    </citation>
    <scope>NUCLEOTIDE SEQUENCE [LARGE SCALE GENOMIC DNA]</scope>
</reference>
<gene>
    <name evidence="1" type="ORF">HPBE_LOCUS6357</name>
</gene>
<evidence type="ECO:0000313" key="1">
    <source>
        <dbReference type="EMBL" id="VDO67929.1"/>
    </source>
</evidence>
<dbReference type="AlphaFoldDB" id="A0A3P7XRA8"/>
<dbReference type="Proteomes" id="UP000050761">
    <property type="component" value="Unassembled WGS sequence"/>
</dbReference>
<evidence type="ECO:0000313" key="3">
    <source>
        <dbReference type="WBParaSite" id="HPBE_0000635601-mRNA-1"/>
    </source>
</evidence>
<proteinExistence type="predicted"/>
<protein>
    <submittedName>
        <fullName evidence="3">Protein FAM91A1</fullName>
    </submittedName>
</protein>
<organism evidence="1">
    <name type="scientific">Heligmosomoides polygyrus</name>
    <name type="common">Parasitic roundworm</name>
    <dbReference type="NCBI Taxonomy" id="6339"/>
    <lineage>
        <taxon>Eukaryota</taxon>
        <taxon>Metazoa</taxon>
        <taxon>Ecdysozoa</taxon>
        <taxon>Nematoda</taxon>
        <taxon>Chromadorea</taxon>
        <taxon>Rhabditida</taxon>
        <taxon>Rhabditina</taxon>
        <taxon>Rhabditomorpha</taxon>
        <taxon>Strongyloidea</taxon>
        <taxon>Heligmosomidae</taxon>
        <taxon>Heligmosomoides</taxon>
    </lineage>
</organism>
<accession>A0A3P7XRA8</accession>
<keyword evidence="2" id="KW-1185">Reference proteome</keyword>